<reference evidence="11 12" key="1">
    <citation type="journal article" date="2012" name="Nature">
        <title>Repeated polyploidization of Gossypium genomes and the evolution of spinnable cotton fibres.</title>
        <authorList>
            <person name="Paterson A.H."/>
            <person name="Wendel J.F."/>
            <person name="Gundlach H."/>
            <person name="Guo H."/>
            <person name="Jenkins J."/>
            <person name="Jin D."/>
            <person name="Llewellyn D."/>
            <person name="Showmaker K.C."/>
            <person name="Shu S."/>
            <person name="Udall J."/>
            <person name="Yoo M.J."/>
            <person name="Byers R."/>
            <person name="Chen W."/>
            <person name="Doron-Faigenboim A."/>
            <person name="Duke M.V."/>
            <person name="Gong L."/>
            <person name="Grimwood J."/>
            <person name="Grover C."/>
            <person name="Grupp K."/>
            <person name="Hu G."/>
            <person name="Lee T.H."/>
            <person name="Li J."/>
            <person name="Lin L."/>
            <person name="Liu T."/>
            <person name="Marler B.S."/>
            <person name="Page J.T."/>
            <person name="Roberts A.W."/>
            <person name="Romanel E."/>
            <person name="Sanders W.S."/>
            <person name="Szadkowski E."/>
            <person name="Tan X."/>
            <person name="Tang H."/>
            <person name="Xu C."/>
            <person name="Wang J."/>
            <person name="Wang Z."/>
            <person name="Zhang D."/>
            <person name="Zhang L."/>
            <person name="Ashrafi H."/>
            <person name="Bedon F."/>
            <person name="Bowers J.E."/>
            <person name="Brubaker C.L."/>
            <person name="Chee P.W."/>
            <person name="Das S."/>
            <person name="Gingle A.R."/>
            <person name="Haigler C.H."/>
            <person name="Harker D."/>
            <person name="Hoffmann L.V."/>
            <person name="Hovav R."/>
            <person name="Jones D.C."/>
            <person name="Lemke C."/>
            <person name="Mansoor S."/>
            <person name="ur Rahman M."/>
            <person name="Rainville L.N."/>
            <person name="Rambani A."/>
            <person name="Reddy U.K."/>
            <person name="Rong J.K."/>
            <person name="Saranga Y."/>
            <person name="Scheffler B.E."/>
            <person name="Scheffler J.A."/>
            <person name="Stelly D.M."/>
            <person name="Triplett B.A."/>
            <person name="Van Deynze A."/>
            <person name="Vaslin M.F."/>
            <person name="Waghmare V.N."/>
            <person name="Walford S.A."/>
            <person name="Wright R.J."/>
            <person name="Zaki E.A."/>
            <person name="Zhang T."/>
            <person name="Dennis E.S."/>
            <person name="Mayer K.F."/>
            <person name="Peterson D.G."/>
            <person name="Rokhsar D.S."/>
            <person name="Wang X."/>
            <person name="Schmutz J."/>
        </authorList>
    </citation>
    <scope>NUCLEOTIDE SEQUENCE [LARGE SCALE GENOMIC DNA]</scope>
</reference>
<keyword evidence="7" id="KW-0460">Magnesium</keyword>
<comment type="catalytic activity">
    <reaction evidence="9">
        <text>beta-D-fructose 6-phosphate + diphosphate = beta-D-fructose 1,6-bisphosphate + phosphate + H(+)</text>
        <dbReference type="Rhea" id="RHEA:13613"/>
        <dbReference type="ChEBI" id="CHEBI:15378"/>
        <dbReference type="ChEBI" id="CHEBI:32966"/>
        <dbReference type="ChEBI" id="CHEBI:33019"/>
        <dbReference type="ChEBI" id="CHEBI:43474"/>
        <dbReference type="ChEBI" id="CHEBI:57634"/>
        <dbReference type="EC" id="2.7.1.90"/>
    </reaction>
</comment>
<keyword evidence="5" id="KW-0479">Metal-binding</keyword>
<accession>A0A0D2VBZ3</accession>
<dbReference type="GO" id="GO:0015979">
    <property type="term" value="P:photosynthesis"/>
    <property type="evidence" value="ECO:0007669"/>
    <property type="project" value="TreeGrafter"/>
</dbReference>
<dbReference type="AlphaFoldDB" id="A0A0D2VBZ3"/>
<evidence type="ECO:0000256" key="8">
    <source>
        <dbReference type="ARBA" id="ARBA00023152"/>
    </source>
</evidence>
<evidence type="ECO:0000313" key="11">
    <source>
        <dbReference type="EMBL" id="KJB67270.1"/>
    </source>
</evidence>
<dbReference type="PANTHER" id="PTHR43650:SF1">
    <property type="entry name" value="PYROPHOSPHATE--FRUCTOSE 6-PHOSPHATE 1-PHOSPHOTRANSFERASE SUBUNIT BETA 2"/>
    <property type="match status" value="1"/>
</dbReference>
<evidence type="ECO:0000256" key="9">
    <source>
        <dbReference type="ARBA" id="ARBA00048072"/>
    </source>
</evidence>
<dbReference type="Gene3D" id="3.40.50.450">
    <property type="match status" value="1"/>
</dbReference>
<name>A0A0D2VBZ3_GOSRA</name>
<keyword evidence="6" id="KW-0418">Kinase</keyword>
<evidence type="ECO:0000256" key="7">
    <source>
        <dbReference type="ARBA" id="ARBA00022842"/>
    </source>
</evidence>
<evidence type="ECO:0000256" key="2">
    <source>
        <dbReference type="ARBA" id="ARBA00003138"/>
    </source>
</evidence>
<evidence type="ECO:0000256" key="5">
    <source>
        <dbReference type="ARBA" id="ARBA00022723"/>
    </source>
</evidence>
<keyword evidence="12" id="KW-1185">Reference proteome</keyword>
<evidence type="ECO:0000259" key="10">
    <source>
        <dbReference type="Pfam" id="PF00365"/>
    </source>
</evidence>
<dbReference type="UniPathway" id="UPA00109">
    <property type="reaction ID" value="UER00182"/>
</dbReference>
<dbReference type="Gramene" id="KJB67270">
    <property type="protein sequence ID" value="KJB67270"/>
    <property type="gene ID" value="B456_010G184300"/>
</dbReference>
<evidence type="ECO:0000313" key="12">
    <source>
        <dbReference type="Proteomes" id="UP000032304"/>
    </source>
</evidence>
<dbReference type="GO" id="GO:0046872">
    <property type="term" value="F:metal ion binding"/>
    <property type="evidence" value="ECO:0007669"/>
    <property type="project" value="UniProtKB-KW"/>
</dbReference>
<comment type="cofactor">
    <cofactor evidence="1">
        <name>Mg(2+)</name>
        <dbReference type="ChEBI" id="CHEBI:18420"/>
    </cofactor>
</comment>
<evidence type="ECO:0000256" key="3">
    <source>
        <dbReference type="ARBA" id="ARBA00022490"/>
    </source>
</evidence>
<dbReference type="PRINTS" id="PR00476">
    <property type="entry name" value="PHFRCTKINASE"/>
</dbReference>
<dbReference type="EMBL" id="CM001749">
    <property type="protein sequence ID" value="KJB67270.1"/>
    <property type="molecule type" value="Genomic_DNA"/>
</dbReference>
<evidence type="ECO:0000256" key="1">
    <source>
        <dbReference type="ARBA" id="ARBA00001946"/>
    </source>
</evidence>
<dbReference type="GO" id="GO:0006002">
    <property type="term" value="P:fructose 6-phosphate metabolic process"/>
    <property type="evidence" value="ECO:0007669"/>
    <property type="project" value="InterPro"/>
</dbReference>
<protein>
    <recommendedName>
        <fullName evidence="10">Phosphofructokinase domain-containing protein</fullName>
    </recommendedName>
</protein>
<keyword evidence="3" id="KW-0963">Cytoplasm</keyword>
<dbReference type="InterPro" id="IPR022953">
    <property type="entry name" value="ATP_PFK"/>
</dbReference>
<keyword evidence="4" id="KW-0808">Transferase</keyword>
<dbReference type="Pfam" id="PF00365">
    <property type="entry name" value="PFK"/>
    <property type="match status" value="1"/>
</dbReference>
<comment type="function">
    <text evidence="2">Catalyzes the phosphorylation of D-fructose 6-phosphate, the first committing step of glycolysis. Uses inorganic phosphate (PPi) as phosphoryl donor instead of ATP like common ATP-dependent phosphofructokinases (ATP-PFKs), which renders the reaction reversible, and can thus function both in glycolysis and gluconeogenesis. Consistently, PPi-PFK can replace the enzymes of both the forward (ATP-PFK) and reverse (fructose-bisphosphatase (FBPase)) reactions.</text>
</comment>
<dbReference type="GO" id="GO:0047334">
    <property type="term" value="F:diphosphate-fructose-6-phosphate 1-phosphotransferase activity"/>
    <property type="evidence" value="ECO:0007669"/>
    <property type="project" value="UniProtKB-EC"/>
</dbReference>
<dbReference type="Proteomes" id="UP000032304">
    <property type="component" value="Chromosome 10"/>
</dbReference>
<dbReference type="GO" id="GO:0005829">
    <property type="term" value="C:cytosol"/>
    <property type="evidence" value="ECO:0007669"/>
    <property type="project" value="TreeGrafter"/>
</dbReference>
<dbReference type="SUPFAM" id="SSF53784">
    <property type="entry name" value="Phosphofructokinase"/>
    <property type="match status" value="1"/>
</dbReference>
<dbReference type="InterPro" id="IPR000023">
    <property type="entry name" value="Phosphofructokinase_dom"/>
</dbReference>
<dbReference type="Gene3D" id="3.40.50.460">
    <property type="entry name" value="Phosphofructokinase domain"/>
    <property type="match status" value="2"/>
</dbReference>
<keyword evidence="8" id="KW-0324">Glycolysis</keyword>
<dbReference type="PANTHER" id="PTHR43650">
    <property type="entry name" value="PYROPHOSPHATE--FRUCTOSE 6-PHOSPHATE 1-PHOSPHOTRANSFERASE"/>
    <property type="match status" value="1"/>
</dbReference>
<dbReference type="InterPro" id="IPR035966">
    <property type="entry name" value="PKF_sf"/>
</dbReference>
<gene>
    <name evidence="11" type="ORF">B456_010G184300</name>
</gene>
<dbReference type="GO" id="GO:0009749">
    <property type="term" value="P:response to glucose"/>
    <property type="evidence" value="ECO:0007669"/>
    <property type="project" value="TreeGrafter"/>
</dbReference>
<sequence>MAPSFVTNGDVAAVKTTPFAGRLASVYSEVQTSRIDHALPVPSVLRSPFKIVDGPASSAAGNPDEIAKLFPNLFGQPSSMLVPNGVDNIGSDQKLKIGVVLSGGQAPGGHNVISGIFDYLQERAPGSTLYGFKGGPAGIMKGKYVELTADYIYPYRNQGGFDMICSGRDKIETPEQFKQAEETAAKLDLDGLVVIGGDDSNTNACLLAENFRSKNLKTRVIGCPKTIDGDLKCKEVPTSFGFDTACKIYAEMIGNVMIDLIAELNEILAHDVVDENGLWKKKLTDQSLKLFEFLPQAIQEQLMLERDPHGNVQVAKIETEKMLIQMVETELEKRKQEGSYKANFKGQSHFFGYEGRCGLPTNFDASYCYALGYGAGALLHSGKTGLISSVGNLCAPVEEWTVGGTALTSMMDVERRHGKFKPVIKKAMVELDGAPFKKFASLREEWASKNCYISPGPIQFVGPASNAVNHTLLLELGAQA</sequence>
<proteinExistence type="predicted"/>
<feature type="domain" description="Phosphofructokinase" evidence="10">
    <location>
        <begin position="96"/>
        <end position="256"/>
    </location>
</feature>
<evidence type="ECO:0000256" key="4">
    <source>
        <dbReference type="ARBA" id="ARBA00022679"/>
    </source>
</evidence>
<dbReference type="GO" id="GO:0003872">
    <property type="term" value="F:6-phosphofructokinase activity"/>
    <property type="evidence" value="ECO:0007669"/>
    <property type="project" value="InterPro"/>
</dbReference>
<evidence type="ECO:0000256" key="6">
    <source>
        <dbReference type="ARBA" id="ARBA00022777"/>
    </source>
</evidence>
<organism evidence="11 12">
    <name type="scientific">Gossypium raimondii</name>
    <name type="common">Peruvian cotton</name>
    <name type="synonym">Gossypium klotzschianum subsp. raimondii</name>
    <dbReference type="NCBI Taxonomy" id="29730"/>
    <lineage>
        <taxon>Eukaryota</taxon>
        <taxon>Viridiplantae</taxon>
        <taxon>Streptophyta</taxon>
        <taxon>Embryophyta</taxon>
        <taxon>Tracheophyta</taxon>
        <taxon>Spermatophyta</taxon>
        <taxon>Magnoliopsida</taxon>
        <taxon>eudicotyledons</taxon>
        <taxon>Gunneridae</taxon>
        <taxon>Pentapetalae</taxon>
        <taxon>rosids</taxon>
        <taxon>malvids</taxon>
        <taxon>Malvales</taxon>
        <taxon>Malvaceae</taxon>
        <taxon>Malvoideae</taxon>
        <taxon>Gossypium</taxon>
    </lineage>
</organism>